<gene>
    <name evidence="2" type="ORF">FPE_LOCUS12037</name>
</gene>
<keyword evidence="3" id="KW-1185">Reference proteome</keyword>
<proteinExistence type="predicted"/>
<dbReference type="PANTHER" id="PTHR34961">
    <property type="entry name" value="TRANSMEMBRANE PROTEIN"/>
    <property type="match status" value="1"/>
</dbReference>
<feature type="region of interest" description="Disordered" evidence="1">
    <location>
        <begin position="94"/>
        <end position="133"/>
    </location>
</feature>
<reference evidence="2" key="1">
    <citation type="submission" date="2023-05" db="EMBL/GenBank/DDBJ databases">
        <authorList>
            <person name="Huff M."/>
        </authorList>
    </citation>
    <scope>NUCLEOTIDE SEQUENCE</scope>
</reference>
<dbReference type="EMBL" id="OU503042">
    <property type="protein sequence ID" value="CAI9764607.1"/>
    <property type="molecule type" value="Genomic_DNA"/>
</dbReference>
<evidence type="ECO:0000256" key="1">
    <source>
        <dbReference type="SAM" id="MobiDB-lite"/>
    </source>
</evidence>
<organism evidence="2 3">
    <name type="scientific">Fraxinus pennsylvanica</name>
    <dbReference type="NCBI Taxonomy" id="56036"/>
    <lineage>
        <taxon>Eukaryota</taxon>
        <taxon>Viridiplantae</taxon>
        <taxon>Streptophyta</taxon>
        <taxon>Embryophyta</taxon>
        <taxon>Tracheophyta</taxon>
        <taxon>Spermatophyta</taxon>
        <taxon>Magnoliopsida</taxon>
        <taxon>eudicotyledons</taxon>
        <taxon>Gunneridae</taxon>
        <taxon>Pentapetalae</taxon>
        <taxon>asterids</taxon>
        <taxon>lamiids</taxon>
        <taxon>Lamiales</taxon>
        <taxon>Oleaceae</taxon>
        <taxon>Oleeae</taxon>
        <taxon>Fraxinus</taxon>
    </lineage>
</organism>
<dbReference type="Proteomes" id="UP000834106">
    <property type="component" value="Chromosome 7"/>
</dbReference>
<accession>A0AAD2DRM7</accession>
<evidence type="ECO:0000313" key="3">
    <source>
        <dbReference type="Proteomes" id="UP000834106"/>
    </source>
</evidence>
<dbReference type="AlphaFoldDB" id="A0AAD2DRM7"/>
<name>A0AAD2DRM7_9LAMI</name>
<dbReference type="InterPro" id="IPR053313">
    <property type="entry name" value="RGF"/>
</dbReference>
<dbReference type="PANTHER" id="PTHR34961:SF1">
    <property type="entry name" value="ROOT MERISTEM GROWTH FACTOR 10"/>
    <property type="match status" value="1"/>
</dbReference>
<sequence>MHGGRVGVGMGMELGLGRGRGWGRGRGRVGSFGVINKEPTKRFFFATKNNDKFNLAKVSIDSDVKSSISTAKKETTLKEKKAKEYNLKRVIVPGDTQTDQSMSWRMPHKKRGQKDPGFNLDYLPPKTHPPVHN</sequence>
<evidence type="ECO:0000313" key="2">
    <source>
        <dbReference type="EMBL" id="CAI9764607.1"/>
    </source>
</evidence>
<protein>
    <submittedName>
        <fullName evidence="2">Uncharacterized protein</fullName>
    </submittedName>
</protein>